<keyword evidence="2" id="KW-0812">Transmembrane</keyword>
<reference evidence="3 4" key="1">
    <citation type="submission" date="2016-07" db="EMBL/GenBank/DDBJ databases">
        <title>Pervasive Adenine N6-methylation of Active Genes in Fungi.</title>
        <authorList>
            <consortium name="DOE Joint Genome Institute"/>
            <person name="Mondo S.J."/>
            <person name="Dannebaum R.O."/>
            <person name="Kuo R.C."/>
            <person name="Labutti K."/>
            <person name="Haridas S."/>
            <person name="Kuo A."/>
            <person name="Salamov A."/>
            <person name="Ahrendt S.R."/>
            <person name="Lipzen A."/>
            <person name="Sullivan W."/>
            <person name="Andreopoulos W.B."/>
            <person name="Clum A."/>
            <person name="Lindquist E."/>
            <person name="Daum C."/>
            <person name="Ramamoorthy G.K."/>
            <person name="Gryganskyi A."/>
            <person name="Culley D."/>
            <person name="Magnuson J.K."/>
            <person name="James T.Y."/>
            <person name="O'Malley M.A."/>
            <person name="Stajich J.E."/>
            <person name="Spatafora J.W."/>
            <person name="Visel A."/>
            <person name="Grigoriev I.V."/>
        </authorList>
    </citation>
    <scope>NUCLEOTIDE SEQUENCE [LARGE SCALE GENOMIC DNA]</scope>
    <source>
        <strain evidence="3 4">PL171</strain>
    </source>
</reference>
<organism evidence="3 4">
    <name type="scientific">Catenaria anguillulae PL171</name>
    <dbReference type="NCBI Taxonomy" id="765915"/>
    <lineage>
        <taxon>Eukaryota</taxon>
        <taxon>Fungi</taxon>
        <taxon>Fungi incertae sedis</taxon>
        <taxon>Blastocladiomycota</taxon>
        <taxon>Blastocladiomycetes</taxon>
        <taxon>Blastocladiales</taxon>
        <taxon>Catenariaceae</taxon>
        <taxon>Catenaria</taxon>
    </lineage>
</organism>
<comment type="caution">
    <text evidence="3">The sequence shown here is derived from an EMBL/GenBank/DDBJ whole genome shotgun (WGS) entry which is preliminary data.</text>
</comment>
<sequence>MSLWSRTTILVILVTSLPLSGYLFLVSCIHLYKSGSRYIASNAGTSTPTSSLAGGSSSTDALIPMVVAAAQVLGSIGNLINQSLFLVQAVVPASRLPIGGCVTWIWVADIAYLTFQPCATLVIIHRATAVISPKATVWFKRRATAQIAFSVVFLTGFLLVALSVFLRRIWTDTNSDTCGAEYVLSLNSAGKMIFFALYMALALTFALPLLSHLRQTSVIRESKAKLPSRSVSGSAKVPSPLHVQSADKPGGDKIMSTDHRGDGDEYNRGATSSNNGRRSANMVGTYQVTSLPGDWPPNRGPAALPFVLPPGSGDVGGGGPGTPSPTPNACTTPNRPTPKLRPATHSPSAHTLKESTEDKLRRLLHDVTFRIMIAVLAYLATATAALFGGFSNAFSVQFTFENLAALYAATLSSGNRSRKRPSSNLSLASLAATPRALILPVPAKLMRSVSATSNRAVVVLVGAVGKKLLGKVPSTVVLVVEW</sequence>
<evidence type="ECO:0000256" key="2">
    <source>
        <dbReference type="SAM" id="Phobius"/>
    </source>
</evidence>
<proteinExistence type="predicted"/>
<keyword evidence="4" id="KW-1185">Reference proteome</keyword>
<feature type="compositionally biased region" description="Polar residues" evidence="1">
    <location>
        <begin position="269"/>
        <end position="281"/>
    </location>
</feature>
<dbReference type="AlphaFoldDB" id="A0A1Y2HB30"/>
<feature type="transmembrane region" description="Helical" evidence="2">
    <location>
        <begin position="192"/>
        <end position="210"/>
    </location>
</feature>
<feature type="transmembrane region" description="Helical" evidence="2">
    <location>
        <begin position="145"/>
        <end position="166"/>
    </location>
</feature>
<feature type="transmembrane region" description="Helical" evidence="2">
    <location>
        <begin position="367"/>
        <end position="387"/>
    </location>
</feature>
<gene>
    <name evidence="3" type="ORF">BCR44DRAFT_54399</name>
</gene>
<evidence type="ECO:0000256" key="1">
    <source>
        <dbReference type="SAM" id="MobiDB-lite"/>
    </source>
</evidence>
<dbReference type="EMBL" id="MCFL01000055">
    <property type="protein sequence ID" value="ORZ31769.1"/>
    <property type="molecule type" value="Genomic_DNA"/>
</dbReference>
<dbReference type="PROSITE" id="PS51257">
    <property type="entry name" value="PROKAR_LIPOPROTEIN"/>
    <property type="match status" value="1"/>
</dbReference>
<dbReference type="Proteomes" id="UP000193411">
    <property type="component" value="Unassembled WGS sequence"/>
</dbReference>
<evidence type="ECO:0000313" key="4">
    <source>
        <dbReference type="Proteomes" id="UP000193411"/>
    </source>
</evidence>
<feature type="region of interest" description="Disordered" evidence="1">
    <location>
        <begin position="307"/>
        <end position="356"/>
    </location>
</feature>
<name>A0A1Y2HB30_9FUNG</name>
<keyword evidence="2" id="KW-1133">Transmembrane helix</keyword>
<feature type="transmembrane region" description="Helical" evidence="2">
    <location>
        <begin position="7"/>
        <end position="32"/>
    </location>
</feature>
<protein>
    <submittedName>
        <fullName evidence="3">Uncharacterized protein</fullName>
    </submittedName>
</protein>
<feature type="compositionally biased region" description="Basic and acidic residues" evidence="1">
    <location>
        <begin position="249"/>
        <end position="267"/>
    </location>
</feature>
<evidence type="ECO:0000313" key="3">
    <source>
        <dbReference type="EMBL" id="ORZ31769.1"/>
    </source>
</evidence>
<accession>A0A1Y2HB30</accession>
<keyword evidence="2" id="KW-0472">Membrane</keyword>
<feature type="region of interest" description="Disordered" evidence="1">
    <location>
        <begin position="229"/>
        <end position="281"/>
    </location>
</feature>